<dbReference type="AlphaFoldDB" id="A0A239GKG2"/>
<sequence length="104" mass="11211">MHVSVFEYRVRGMDPAEWGRVCAEELAPVFAEVPGLRSKIWLRSADGGAGGVYLWEDEAAYRAFLASDLGAGLARHPHIEGLTVRDWAVDEAATAVTGGDLQPA</sequence>
<evidence type="ECO:0000313" key="1">
    <source>
        <dbReference type="EMBL" id="SNS68973.1"/>
    </source>
</evidence>
<reference evidence="2" key="1">
    <citation type="submission" date="2017-06" db="EMBL/GenBank/DDBJ databases">
        <authorList>
            <person name="Varghese N."/>
            <person name="Submissions S."/>
        </authorList>
    </citation>
    <scope>NUCLEOTIDE SEQUENCE [LARGE SCALE GENOMIC DNA]</scope>
    <source>
        <strain evidence="2">DSM 45423</strain>
    </source>
</reference>
<gene>
    <name evidence="1" type="ORF">SAMN04488107_3430</name>
</gene>
<dbReference type="InterPro" id="IPR011008">
    <property type="entry name" value="Dimeric_a/b-barrel"/>
</dbReference>
<dbReference type="OrthoDB" id="1440627at2"/>
<protein>
    <submittedName>
        <fullName evidence="1">Putative mono-oxygenase ydhR</fullName>
    </submittedName>
</protein>
<keyword evidence="2" id="KW-1185">Reference proteome</keyword>
<organism evidence="1 2">
    <name type="scientific">Geodermatophilus saharensis</name>
    <dbReference type="NCBI Taxonomy" id="1137994"/>
    <lineage>
        <taxon>Bacteria</taxon>
        <taxon>Bacillati</taxon>
        <taxon>Actinomycetota</taxon>
        <taxon>Actinomycetes</taxon>
        <taxon>Geodermatophilales</taxon>
        <taxon>Geodermatophilaceae</taxon>
        <taxon>Geodermatophilus</taxon>
    </lineage>
</organism>
<accession>A0A239GKG2</accession>
<name>A0A239GKG2_9ACTN</name>
<dbReference type="Gene3D" id="3.30.70.100">
    <property type="match status" value="1"/>
</dbReference>
<dbReference type="Proteomes" id="UP000198386">
    <property type="component" value="Unassembled WGS sequence"/>
</dbReference>
<proteinExistence type="predicted"/>
<dbReference type="EMBL" id="FZOH01000007">
    <property type="protein sequence ID" value="SNS68973.1"/>
    <property type="molecule type" value="Genomic_DNA"/>
</dbReference>
<dbReference type="Pfam" id="PF08803">
    <property type="entry name" value="ydhR"/>
    <property type="match status" value="1"/>
</dbReference>
<evidence type="ECO:0000313" key="2">
    <source>
        <dbReference type="Proteomes" id="UP000198386"/>
    </source>
</evidence>
<dbReference type="SUPFAM" id="SSF54909">
    <property type="entry name" value="Dimeric alpha+beta barrel"/>
    <property type="match status" value="1"/>
</dbReference>
<dbReference type="InterPro" id="IPR014910">
    <property type="entry name" value="YdhR"/>
</dbReference>
<dbReference type="RefSeq" id="WP_089405115.1">
    <property type="nucleotide sequence ID" value="NZ_FZOH01000007.1"/>
</dbReference>